<proteinExistence type="predicted"/>
<feature type="transmembrane region" description="Helical" evidence="1">
    <location>
        <begin position="36"/>
        <end position="60"/>
    </location>
</feature>
<protein>
    <submittedName>
        <fullName evidence="2">Uncharacterized protein</fullName>
    </submittedName>
</protein>
<accession>A0A2I0VXY3</accession>
<keyword evidence="1" id="KW-0472">Membrane</keyword>
<dbReference type="AlphaFoldDB" id="A0A2I0VXY3"/>
<evidence type="ECO:0000256" key="1">
    <source>
        <dbReference type="SAM" id="Phobius"/>
    </source>
</evidence>
<evidence type="ECO:0000313" key="3">
    <source>
        <dbReference type="Proteomes" id="UP000233837"/>
    </source>
</evidence>
<keyword evidence="1" id="KW-1133">Transmembrane helix</keyword>
<organism evidence="2 3">
    <name type="scientific">Dendrobium catenatum</name>
    <dbReference type="NCBI Taxonomy" id="906689"/>
    <lineage>
        <taxon>Eukaryota</taxon>
        <taxon>Viridiplantae</taxon>
        <taxon>Streptophyta</taxon>
        <taxon>Embryophyta</taxon>
        <taxon>Tracheophyta</taxon>
        <taxon>Spermatophyta</taxon>
        <taxon>Magnoliopsida</taxon>
        <taxon>Liliopsida</taxon>
        <taxon>Asparagales</taxon>
        <taxon>Orchidaceae</taxon>
        <taxon>Epidendroideae</taxon>
        <taxon>Malaxideae</taxon>
        <taxon>Dendrobiinae</taxon>
        <taxon>Dendrobium</taxon>
    </lineage>
</organism>
<name>A0A2I0VXY3_9ASPA</name>
<keyword evidence="3" id="KW-1185">Reference proteome</keyword>
<sequence>MWRFPAGSLIVSDGQKDGSPTVTSGKQKLFEIVATYFLIVDILATCMFLTIPNIIALIIISSNISWMHCVDVVVESDVEVSGRKFDSQRRAQRWFADSDKREAEIV</sequence>
<gene>
    <name evidence="2" type="ORF">MA16_Dca021096</name>
</gene>
<dbReference type="EMBL" id="KZ503109">
    <property type="protein sequence ID" value="PKU68268.1"/>
    <property type="molecule type" value="Genomic_DNA"/>
</dbReference>
<dbReference type="Proteomes" id="UP000233837">
    <property type="component" value="Unassembled WGS sequence"/>
</dbReference>
<reference evidence="2 3" key="2">
    <citation type="journal article" date="2017" name="Nature">
        <title>The Apostasia genome and the evolution of orchids.</title>
        <authorList>
            <person name="Zhang G.Q."/>
            <person name="Liu K.W."/>
            <person name="Li Z."/>
            <person name="Lohaus R."/>
            <person name="Hsiao Y.Y."/>
            <person name="Niu S.C."/>
            <person name="Wang J.Y."/>
            <person name="Lin Y.C."/>
            <person name="Xu Q."/>
            <person name="Chen L.J."/>
            <person name="Yoshida K."/>
            <person name="Fujiwara S."/>
            <person name="Wang Z.W."/>
            <person name="Zhang Y.Q."/>
            <person name="Mitsuda N."/>
            <person name="Wang M."/>
            <person name="Liu G.H."/>
            <person name="Pecoraro L."/>
            <person name="Huang H.X."/>
            <person name="Xiao X.J."/>
            <person name="Lin M."/>
            <person name="Wu X.Y."/>
            <person name="Wu W.L."/>
            <person name="Chen Y.Y."/>
            <person name="Chang S.B."/>
            <person name="Sakamoto S."/>
            <person name="Ohme-Takagi M."/>
            <person name="Yagi M."/>
            <person name="Zeng S.J."/>
            <person name="Shen C.Y."/>
            <person name="Yeh C.M."/>
            <person name="Luo Y.B."/>
            <person name="Tsai W.C."/>
            <person name="Van de Peer Y."/>
            <person name="Liu Z.J."/>
        </authorList>
    </citation>
    <scope>NUCLEOTIDE SEQUENCE [LARGE SCALE GENOMIC DNA]</scope>
    <source>
        <tissue evidence="2">The whole plant</tissue>
    </source>
</reference>
<keyword evidence="1" id="KW-0812">Transmembrane</keyword>
<reference evidence="2 3" key="1">
    <citation type="journal article" date="2016" name="Sci. Rep.">
        <title>The Dendrobium catenatum Lindl. genome sequence provides insights into polysaccharide synthase, floral development and adaptive evolution.</title>
        <authorList>
            <person name="Zhang G.Q."/>
            <person name="Xu Q."/>
            <person name="Bian C."/>
            <person name="Tsai W.C."/>
            <person name="Yeh C.M."/>
            <person name="Liu K.W."/>
            <person name="Yoshida K."/>
            <person name="Zhang L.S."/>
            <person name="Chang S.B."/>
            <person name="Chen F."/>
            <person name="Shi Y."/>
            <person name="Su Y.Y."/>
            <person name="Zhang Y.Q."/>
            <person name="Chen L.J."/>
            <person name="Yin Y."/>
            <person name="Lin M."/>
            <person name="Huang H."/>
            <person name="Deng H."/>
            <person name="Wang Z.W."/>
            <person name="Zhu S.L."/>
            <person name="Zhao X."/>
            <person name="Deng C."/>
            <person name="Niu S.C."/>
            <person name="Huang J."/>
            <person name="Wang M."/>
            <person name="Liu G.H."/>
            <person name="Yang H.J."/>
            <person name="Xiao X.J."/>
            <person name="Hsiao Y.Y."/>
            <person name="Wu W.L."/>
            <person name="Chen Y.Y."/>
            <person name="Mitsuda N."/>
            <person name="Ohme-Takagi M."/>
            <person name="Luo Y.B."/>
            <person name="Van de Peer Y."/>
            <person name="Liu Z.J."/>
        </authorList>
    </citation>
    <scope>NUCLEOTIDE SEQUENCE [LARGE SCALE GENOMIC DNA]</scope>
    <source>
        <tissue evidence="2">The whole plant</tissue>
    </source>
</reference>
<evidence type="ECO:0000313" key="2">
    <source>
        <dbReference type="EMBL" id="PKU68268.1"/>
    </source>
</evidence>